<gene>
    <name evidence="2" type="ORF">K6K41_21440</name>
</gene>
<feature type="compositionally biased region" description="Basic and acidic residues" evidence="1">
    <location>
        <begin position="99"/>
        <end position="113"/>
    </location>
</feature>
<feature type="region of interest" description="Disordered" evidence="1">
    <location>
        <begin position="72"/>
        <end position="143"/>
    </location>
</feature>
<keyword evidence="3" id="KW-1185">Reference proteome</keyword>
<reference evidence="2" key="1">
    <citation type="submission" date="2021-08" db="EMBL/GenBank/DDBJ databases">
        <authorList>
            <person name="Zhang H."/>
            <person name="Xu M."/>
            <person name="Yu Z."/>
            <person name="Yang L."/>
            <person name="Cai Y."/>
        </authorList>
    </citation>
    <scope>NUCLEOTIDE SEQUENCE</scope>
    <source>
        <strain evidence="2">CHL1</strain>
    </source>
</reference>
<dbReference type="RefSeq" id="WP_261402376.1">
    <property type="nucleotide sequence ID" value="NZ_CP081869.1"/>
</dbReference>
<evidence type="ECO:0000313" key="3">
    <source>
        <dbReference type="Proteomes" id="UP000825701"/>
    </source>
</evidence>
<name>A0A9E6R6V2_9HYPH</name>
<sequence length="143" mass="14985">MGDRDRRVQDEAYRIWNEAGRPEGRGDEHWYEAEKRIASEGEPVPSKAKKPKGVKPVVKGAGASGVVTKTVVANDAPKPRPTKGAAVDIAPAKPKKAKVATEEAPKAAAKEPAKPAAAKAAKPVKDKAEADKPGKAAKPKPKG</sequence>
<feature type="compositionally biased region" description="Basic and acidic residues" evidence="1">
    <location>
        <begin position="123"/>
        <end position="134"/>
    </location>
</feature>
<accession>A0A9E6R6V2</accession>
<feature type="region of interest" description="Disordered" evidence="1">
    <location>
        <begin position="37"/>
        <end position="59"/>
    </location>
</feature>
<dbReference type="Proteomes" id="UP000825701">
    <property type="component" value="Chromosome"/>
</dbReference>
<protein>
    <submittedName>
        <fullName evidence="2">DUF2934 domain-containing protein</fullName>
    </submittedName>
</protein>
<proteinExistence type="predicted"/>
<dbReference type="KEGG" id="cmet:K6K41_21440"/>
<evidence type="ECO:0000256" key="1">
    <source>
        <dbReference type="SAM" id="MobiDB-lite"/>
    </source>
</evidence>
<dbReference type="AlphaFoldDB" id="A0A9E6R6V2"/>
<organism evidence="2 3">
    <name type="scientific">Chenggangzhangella methanolivorans</name>
    <dbReference type="NCBI Taxonomy" id="1437009"/>
    <lineage>
        <taxon>Bacteria</taxon>
        <taxon>Pseudomonadati</taxon>
        <taxon>Pseudomonadota</taxon>
        <taxon>Alphaproteobacteria</taxon>
        <taxon>Hyphomicrobiales</taxon>
        <taxon>Methylopilaceae</taxon>
        <taxon>Chenggangzhangella</taxon>
    </lineage>
</organism>
<dbReference type="InterPro" id="IPR021327">
    <property type="entry name" value="DUF2934"/>
</dbReference>
<dbReference type="Pfam" id="PF11154">
    <property type="entry name" value="DUF2934"/>
    <property type="match status" value="1"/>
</dbReference>
<dbReference type="EMBL" id="CP081869">
    <property type="protein sequence ID" value="QZN99320.1"/>
    <property type="molecule type" value="Genomic_DNA"/>
</dbReference>
<evidence type="ECO:0000313" key="2">
    <source>
        <dbReference type="EMBL" id="QZN99320.1"/>
    </source>
</evidence>